<reference evidence="2 3" key="1">
    <citation type="submission" date="2019-09" db="EMBL/GenBank/DDBJ databases">
        <authorList>
            <person name="Dittami M. S."/>
        </authorList>
    </citation>
    <scope>NUCLEOTIDE SEQUENCE [LARGE SCALE GENOMIC DNA]</scope>
    <source>
        <strain evidence="2">SPHINGO391</strain>
    </source>
</reference>
<protein>
    <submittedName>
        <fullName evidence="2">Uncharacterized protein</fullName>
    </submittedName>
</protein>
<dbReference type="AlphaFoldDB" id="A0A5E7Y4A8"/>
<accession>A0A5E7Y4A8</accession>
<name>A0A5E7Y4A8_9SPHN</name>
<feature type="compositionally biased region" description="Gly residues" evidence="1">
    <location>
        <begin position="74"/>
        <end position="83"/>
    </location>
</feature>
<proteinExistence type="predicted"/>
<gene>
    <name evidence="2" type="ORF">SPHINGO391_350022</name>
</gene>
<dbReference type="Proteomes" id="UP000326857">
    <property type="component" value="Unassembled WGS sequence"/>
</dbReference>
<sequence length="83" mass="8391">MQTLARVWCALDMASAAGWGGGDAGADLTVLGHAGGFGRKGMCRTAGLGARVLADELSPPRHLVTSPPRHLPGEGRGPVGGRC</sequence>
<evidence type="ECO:0000313" key="2">
    <source>
        <dbReference type="EMBL" id="VVT00246.1"/>
    </source>
</evidence>
<organism evidence="2 3">
    <name type="scientific">Sphingomonas aurantiaca</name>
    <dbReference type="NCBI Taxonomy" id="185949"/>
    <lineage>
        <taxon>Bacteria</taxon>
        <taxon>Pseudomonadati</taxon>
        <taxon>Pseudomonadota</taxon>
        <taxon>Alphaproteobacteria</taxon>
        <taxon>Sphingomonadales</taxon>
        <taxon>Sphingomonadaceae</taxon>
        <taxon>Sphingomonas</taxon>
    </lineage>
</organism>
<feature type="region of interest" description="Disordered" evidence="1">
    <location>
        <begin position="59"/>
        <end position="83"/>
    </location>
</feature>
<evidence type="ECO:0000313" key="3">
    <source>
        <dbReference type="Proteomes" id="UP000326857"/>
    </source>
</evidence>
<dbReference type="EMBL" id="CABVLI010000029">
    <property type="protein sequence ID" value="VVT00246.1"/>
    <property type="molecule type" value="Genomic_DNA"/>
</dbReference>
<evidence type="ECO:0000256" key="1">
    <source>
        <dbReference type="SAM" id="MobiDB-lite"/>
    </source>
</evidence>